<comment type="caution">
    <text evidence="1">The sequence shown here is derived from an EMBL/GenBank/DDBJ whole genome shotgun (WGS) entry which is preliminary data.</text>
</comment>
<evidence type="ECO:0000313" key="2">
    <source>
        <dbReference type="Proteomes" id="UP001500305"/>
    </source>
</evidence>
<evidence type="ECO:0000313" key="1">
    <source>
        <dbReference type="EMBL" id="GAA2250807.1"/>
    </source>
</evidence>
<reference evidence="1 2" key="1">
    <citation type="journal article" date="2019" name="Int. J. Syst. Evol. Microbiol.">
        <title>The Global Catalogue of Microorganisms (GCM) 10K type strain sequencing project: providing services to taxonomists for standard genome sequencing and annotation.</title>
        <authorList>
            <consortium name="The Broad Institute Genomics Platform"/>
            <consortium name="The Broad Institute Genome Sequencing Center for Infectious Disease"/>
            <person name="Wu L."/>
            <person name="Ma J."/>
        </authorList>
    </citation>
    <scope>NUCLEOTIDE SEQUENCE [LARGE SCALE GENOMIC DNA]</scope>
    <source>
        <strain evidence="1 2">JCM 7356</strain>
    </source>
</reference>
<sequence>MPQSGLQIVMPDYSEPFRWPGESPRAMTFSQPDSLSHPAVTNLAAPTSEIVTRTLLNAP</sequence>
<organism evidence="1 2">
    <name type="scientific">Kitasatospora cystarginea</name>
    <dbReference type="NCBI Taxonomy" id="58350"/>
    <lineage>
        <taxon>Bacteria</taxon>
        <taxon>Bacillati</taxon>
        <taxon>Actinomycetota</taxon>
        <taxon>Actinomycetes</taxon>
        <taxon>Kitasatosporales</taxon>
        <taxon>Streptomycetaceae</taxon>
        <taxon>Kitasatospora</taxon>
    </lineage>
</organism>
<gene>
    <name evidence="1" type="ORF">GCM10010430_37120</name>
</gene>
<accession>A0ABN3E7T1</accession>
<dbReference type="EMBL" id="BAAATR010000015">
    <property type="protein sequence ID" value="GAA2250807.1"/>
    <property type="molecule type" value="Genomic_DNA"/>
</dbReference>
<name>A0ABN3E7T1_9ACTN</name>
<proteinExistence type="predicted"/>
<protein>
    <submittedName>
        <fullName evidence="1">Uncharacterized protein</fullName>
    </submittedName>
</protein>
<keyword evidence="2" id="KW-1185">Reference proteome</keyword>
<dbReference type="Proteomes" id="UP001500305">
    <property type="component" value="Unassembled WGS sequence"/>
</dbReference>